<reference evidence="1" key="1">
    <citation type="submission" date="2022-08" db="EMBL/GenBank/DDBJ databases">
        <authorList>
            <person name="Zhang D."/>
        </authorList>
    </citation>
    <scope>NUCLEOTIDE SEQUENCE</scope>
    <source>
        <strain evidence="1">XJ19-11</strain>
    </source>
</reference>
<gene>
    <name evidence="1" type="ORF">NU887_18765</name>
</gene>
<keyword evidence="2" id="KW-1185">Reference proteome</keyword>
<dbReference type="RefSeq" id="WP_258424927.1">
    <property type="nucleotide sequence ID" value="NZ_JANSUY010000023.1"/>
</dbReference>
<proteinExistence type="predicted"/>
<sequence length="255" mass="29222">MKKRMNYVIILTMGIALNWALFSSSIAQTEPLGPLMSVTEFTIKPGHEMQFREGIKAWKACYLENKGDWTWRMWQRQQGEGSVFVLASDMANWAEMDKTDESSKKCQDLARTLINPHIEKATSHVTRFQLGMSKGSALTEDIIRVSFYDLNPINGHRLMEVVKEVEGIRKSAGLEPGGYWYQWQTGGPESPSFHHVMPYKDYAAMDIIQEGVWQTVEKNAGKAKRDELQAAFRSSLQNTWNYIYTLDKDISRPSK</sequence>
<accession>A0A9X2PCL9</accession>
<name>A0A9X2PCL9_9BACT</name>
<dbReference type="AlphaFoldDB" id="A0A9X2PCL9"/>
<evidence type="ECO:0000313" key="2">
    <source>
        <dbReference type="Proteomes" id="UP001142175"/>
    </source>
</evidence>
<comment type="caution">
    <text evidence="1">The sequence shown here is derived from an EMBL/GenBank/DDBJ whole genome shotgun (WGS) entry which is preliminary data.</text>
</comment>
<dbReference type="Proteomes" id="UP001142175">
    <property type="component" value="Unassembled WGS sequence"/>
</dbReference>
<protein>
    <submittedName>
        <fullName evidence="1">Uncharacterized protein</fullName>
    </submittedName>
</protein>
<evidence type="ECO:0000313" key="1">
    <source>
        <dbReference type="EMBL" id="MCR9017084.1"/>
    </source>
</evidence>
<dbReference type="EMBL" id="JANSUY010000023">
    <property type="protein sequence ID" value="MCR9017084.1"/>
    <property type="molecule type" value="Genomic_DNA"/>
</dbReference>
<organism evidence="1 2">
    <name type="scientific">Aquiflexum gelatinilyticum</name>
    <dbReference type="NCBI Taxonomy" id="2961943"/>
    <lineage>
        <taxon>Bacteria</taxon>
        <taxon>Pseudomonadati</taxon>
        <taxon>Bacteroidota</taxon>
        <taxon>Cytophagia</taxon>
        <taxon>Cytophagales</taxon>
        <taxon>Cyclobacteriaceae</taxon>
        <taxon>Aquiflexum</taxon>
    </lineage>
</organism>
<dbReference type="Gene3D" id="3.30.70.100">
    <property type="match status" value="1"/>
</dbReference>